<name>A0ABW4JQE6_9BACL</name>
<evidence type="ECO:0000256" key="8">
    <source>
        <dbReference type="ARBA" id="ARBA00023125"/>
    </source>
</evidence>
<comment type="catalytic activity">
    <reaction evidence="11">
        <text>Couples ATP hydrolysis with the unwinding of duplex DNA by translocating in the 3'-5' direction.</text>
        <dbReference type="EC" id="5.6.2.4"/>
    </reaction>
</comment>
<keyword evidence="8" id="KW-0238">DNA-binding</keyword>
<dbReference type="Pfam" id="PF13361">
    <property type="entry name" value="UvrD_C"/>
    <property type="match status" value="1"/>
</dbReference>
<dbReference type="EMBL" id="JBHUCX010000099">
    <property type="protein sequence ID" value="MFD1677705.1"/>
    <property type="molecule type" value="Genomic_DNA"/>
</dbReference>
<evidence type="ECO:0000256" key="5">
    <source>
        <dbReference type="ARBA" id="ARBA00022806"/>
    </source>
</evidence>
<dbReference type="RefSeq" id="WP_377945617.1">
    <property type="nucleotide sequence ID" value="NZ_JBHUCX010000099.1"/>
</dbReference>
<dbReference type="GO" id="GO:0016787">
    <property type="term" value="F:hydrolase activity"/>
    <property type="evidence" value="ECO:0007669"/>
    <property type="project" value="UniProtKB-KW"/>
</dbReference>
<evidence type="ECO:0000259" key="16">
    <source>
        <dbReference type="PROSITE" id="PS51198"/>
    </source>
</evidence>
<dbReference type="SUPFAM" id="SSF52540">
    <property type="entry name" value="P-loop containing nucleoside triphosphate hydrolases"/>
    <property type="match status" value="1"/>
</dbReference>
<feature type="coiled-coil region" evidence="15">
    <location>
        <begin position="74"/>
        <end position="101"/>
    </location>
</feature>
<dbReference type="Proteomes" id="UP001597079">
    <property type="component" value="Unassembled WGS sequence"/>
</dbReference>
<dbReference type="InterPro" id="IPR014152">
    <property type="entry name" value="AddA"/>
</dbReference>
<feature type="domain" description="UvrD-like helicase ATP-binding" evidence="16">
    <location>
        <begin position="1"/>
        <end position="463"/>
    </location>
</feature>
<dbReference type="InterPro" id="IPR027417">
    <property type="entry name" value="P-loop_NTPase"/>
</dbReference>
<evidence type="ECO:0000256" key="9">
    <source>
        <dbReference type="ARBA" id="ARBA00023204"/>
    </source>
</evidence>
<dbReference type="PROSITE" id="PS51217">
    <property type="entry name" value="UVRD_HELICASE_CTER"/>
    <property type="match status" value="1"/>
</dbReference>
<dbReference type="InterPro" id="IPR000212">
    <property type="entry name" value="DNA_helicase_UvrD/REP"/>
</dbReference>
<organism evidence="18 19">
    <name type="scientific">Alicyclobacillus fodiniaquatilis</name>
    <dbReference type="NCBI Taxonomy" id="1661150"/>
    <lineage>
        <taxon>Bacteria</taxon>
        <taxon>Bacillati</taxon>
        <taxon>Bacillota</taxon>
        <taxon>Bacilli</taxon>
        <taxon>Bacillales</taxon>
        <taxon>Alicyclobacillaceae</taxon>
        <taxon>Alicyclobacillus</taxon>
    </lineage>
</organism>
<evidence type="ECO:0000256" key="11">
    <source>
        <dbReference type="ARBA" id="ARBA00034617"/>
    </source>
</evidence>
<dbReference type="PANTHER" id="PTHR11070:SF48">
    <property type="entry name" value="ATP-DEPENDENT HELICASE_NUCLEASE SUBUNIT A"/>
    <property type="match status" value="1"/>
</dbReference>
<dbReference type="InterPro" id="IPR014017">
    <property type="entry name" value="DNA_helicase_UvrD-like_C"/>
</dbReference>
<evidence type="ECO:0000259" key="17">
    <source>
        <dbReference type="PROSITE" id="PS51217"/>
    </source>
</evidence>
<sequence length="1256" mass="141033">MKWSSAQSQAIVTQNRNLVISAGAGSGKTAVLVERVLQLLEADATLHIEHFLVMTFTEAAAGEMRQRLADGLHARMAEAQKRQASSELARLRREIEALWQAQISTIHSFCLDIVSRNALLLNLAPNFRLLDENERRVQLISIAERIVEQSLAGEASHAVREMMVQLRLTDVRHLVRVLLRLYELARSQVSPNEWLHQVAKAYPANPDKLADTPLAVPFYAWIDENLEMADQYFTRAAEIAFHIEELEKYSAWLQEACARLQQAKTAVNAADIDAAADALYFWISGKSPSTRYKGSEAQQVKSLREAGNKIIKKIAAVVVRGESALLADVVQLSPHVDMLCQLTSDLLTESEAHKQAHGVLDFNDLEHLAFAVLKHPDAGEATRLQHVFRHVFVDEYQDTSPIQDALVDIVTQNQDNLFAVGDVKQSIYRFRMAEPGLFLRRYGAYQAGQGGLAIDLIENYRSQREIVSFINFTFAQLFREETTDFAYDDHARMVSAASYPRAATDDAALVEVHLMERSTRDDEVDDESSETNEQVDLSAIEREAQVVARRVNEMLAQDNVQVWDKSLGLMRPIVPKDIAVLLRSGRGALNTVLDVLRARGIDATASTSTGFYDALEVKWLLAALRVIDNPQDDVAVVTFLRSPLCGWDENMLAAVRLVHRGSFWDALNKLRRQAGEELETLLPSVSKDALAALKSAANVVCERVALWRVKSRRVGVCELLQQVVVDTECLQYFDGMTRGQARRANVAQLLKVARAYDERTGYAGLFGFVQQCEREDAADLDLGAATPTVEDAVQVMTIHRSKGLEFPVVFVIDLGKQFRLTQEDMYLNRTYGVGIVAYDQATQQRWHTMSSIAVSHAERRATLAEEARILYVALTRARERLILVGSAQDLVKKLDVALYAHDQHRQALLPGAFMQAKSYMDWLLPVFLRHPKAQSVHRLLDGSVWDRHVWSTEAGDVHFQVYVDDNAQMHNPNLPNVEREDTSAADEAIQDWYQLIADAAAVATDVSSIHIIEDAEEAVQSLYGKVSATDMRRLHVALMQNDKQRPARGAAASLLEDPVFVRPDTTTPREEGVAFHQFMQRVPLPIGDTPSDVMAALADLVKRGVLAEETARVVNVQQATNFLQSPLGKRMREAVHIYREQPFFHRIDVPVHQQDGTMPIVVQGVIDCLIEEEHEWVVIDYKTDNVNQLEAVNQANEYTAQVATYLEALKPLTRTKPVRAYLYFVRADTAIEVPPMRLPDVFVALQRKMTTHQTEI</sequence>
<dbReference type="GO" id="GO:0003678">
    <property type="term" value="F:DNA helicase activity"/>
    <property type="evidence" value="ECO:0007669"/>
    <property type="project" value="UniProtKB-EC"/>
</dbReference>
<keyword evidence="2 14" id="KW-0547">Nucleotide-binding</keyword>
<dbReference type="Pfam" id="PF00580">
    <property type="entry name" value="UvrD-helicase"/>
    <property type="match status" value="1"/>
</dbReference>
<keyword evidence="1" id="KW-0540">Nuclease</keyword>
<dbReference type="NCBIfam" id="TIGR02785">
    <property type="entry name" value="addA_Gpos"/>
    <property type="match status" value="1"/>
</dbReference>
<keyword evidence="4 14" id="KW-0378">Hydrolase</keyword>
<dbReference type="PANTHER" id="PTHR11070">
    <property type="entry name" value="UVRD / RECB / PCRA DNA HELICASE FAMILY MEMBER"/>
    <property type="match status" value="1"/>
</dbReference>
<keyword evidence="15" id="KW-0175">Coiled coil</keyword>
<feature type="domain" description="UvrD-like helicase C-terminal" evidence="17">
    <location>
        <begin position="501"/>
        <end position="803"/>
    </location>
</feature>
<dbReference type="InterPro" id="IPR011335">
    <property type="entry name" value="Restrct_endonuc-II-like"/>
</dbReference>
<keyword evidence="9" id="KW-0234">DNA repair</keyword>
<keyword evidence="5 14" id="KW-0347">Helicase</keyword>
<gene>
    <name evidence="18" type="primary">addA</name>
    <name evidence="18" type="ORF">ACFSB2_23875</name>
</gene>
<evidence type="ECO:0000256" key="13">
    <source>
        <dbReference type="ARBA" id="ARBA00048988"/>
    </source>
</evidence>
<proteinExistence type="predicted"/>
<evidence type="ECO:0000313" key="18">
    <source>
        <dbReference type="EMBL" id="MFD1677705.1"/>
    </source>
</evidence>
<reference evidence="19" key="1">
    <citation type="journal article" date="2019" name="Int. J. Syst. Evol. Microbiol.">
        <title>The Global Catalogue of Microorganisms (GCM) 10K type strain sequencing project: providing services to taxonomists for standard genome sequencing and annotation.</title>
        <authorList>
            <consortium name="The Broad Institute Genomics Platform"/>
            <consortium name="The Broad Institute Genome Sequencing Center for Infectious Disease"/>
            <person name="Wu L."/>
            <person name="Ma J."/>
        </authorList>
    </citation>
    <scope>NUCLEOTIDE SEQUENCE [LARGE SCALE GENOMIC DNA]</scope>
    <source>
        <strain evidence="19">CGMCC 1.12286</strain>
    </source>
</reference>
<dbReference type="Pfam" id="PF12705">
    <property type="entry name" value="PDDEXK_1"/>
    <property type="match status" value="1"/>
</dbReference>
<comment type="catalytic activity">
    <reaction evidence="13">
        <text>ATP + H2O = ADP + phosphate + H(+)</text>
        <dbReference type="Rhea" id="RHEA:13065"/>
        <dbReference type="ChEBI" id="CHEBI:15377"/>
        <dbReference type="ChEBI" id="CHEBI:15378"/>
        <dbReference type="ChEBI" id="CHEBI:30616"/>
        <dbReference type="ChEBI" id="CHEBI:43474"/>
        <dbReference type="ChEBI" id="CHEBI:456216"/>
        <dbReference type="EC" id="5.6.2.4"/>
    </reaction>
</comment>
<evidence type="ECO:0000256" key="10">
    <source>
        <dbReference type="ARBA" id="ARBA00023235"/>
    </source>
</evidence>
<comment type="caution">
    <text evidence="18">The sequence shown here is derived from an EMBL/GenBank/DDBJ whole genome shotgun (WGS) entry which is preliminary data.</text>
</comment>
<evidence type="ECO:0000256" key="2">
    <source>
        <dbReference type="ARBA" id="ARBA00022741"/>
    </source>
</evidence>
<evidence type="ECO:0000256" key="1">
    <source>
        <dbReference type="ARBA" id="ARBA00022722"/>
    </source>
</evidence>
<dbReference type="Gene3D" id="3.40.50.300">
    <property type="entry name" value="P-loop containing nucleotide triphosphate hydrolases"/>
    <property type="match status" value="4"/>
</dbReference>
<dbReference type="InterPro" id="IPR011604">
    <property type="entry name" value="PDDEXK-like_dom_sf"/>
</dbReference>
<dbReference type="EC" id="5.6.2.4" evidence="12"/>
<evidence type="ECO:0000256" key="4">
    <source>
        <dbReference type="ARBA" id="ARBA00022801"/>
    </source>
</evidence>
<evidence type="ECO:0000256" key="6">
    <source>
        <dbReference type="ARBA" id="ARBA00022839"/>
    </source>
</evidence>
<dbReference type="PROSITE" id="PS51198">
    <property type="entry name" value="UVRD_HELICASE_ATP_BIND"/>
    <property type="match status" value="1"/>
</dbReference>
<evidence type="ECO:0000256" key="15">
    <source>
        <dbReference type="SAM" id="Coils"/>
    </source>
</evidence>
<keyword evidence="19" id="KW-1185">Reference proteome</keyword>
<feature type="binding site" evidence="14">
    <location>
        <begin position="22"/>
        <end position="29"/>
    </location>
    <ligand>
        <name>ATP</name>
        <dbReference type="ChEBI" id="CHEBI:30616"/>
    </ligand>
</feature>
<keyword evidence="7 14" id="KW-0067">ATP-binding</keyword>
<dbReference type="Gene3D" id="3.90.320.10">
    <property type="match status" value="1"/>
</dbReference>
<evidence type="ECO:0000256" key="12">
    <source>
        <dbReference type="ARBA" id="ARBA00034808"/>
    </source>
</evidence>
<evidence type="ECO:0000256" key="3">
    <source>
        <dbReference type="ARBA" id="ARBA00022763"/>
    </source>
</evidence>
<evidence type="ECO:0000256" key="14">
    <source>
        <dbReference type="PROSITE-ProRule" id="PRU00560"/>
    </source>
</evidence>
<evidence type="ECO:0000313" key="19">
    <source>
        <dbReference type="Proteomes" id="UP001597079"/>
    </source>
</evidence>
<evidence type="ECO:0000256" key="7">
    <source>
        <dbReference type="ARBA" id="ARBA00022840"/>
    </source>
</evidence>
<keyword evidence="10" id="KW-0413">Isomerase</keyword>
<dbReference type="SUPFAM" id="SSF52980">
    <property type="entry name" value="Restriction endonuclease-like"/>
    <property type="match status" value="1"/>
</dbReference>
<accession>A0ABW4JQE6</accession>
<dbReference type="InterPro" id="IPR014016">
    <property type="entry name" value="UvrD-like_ATP-bd"/>
</dbReference>
<protein>
    <recommendedName>
        <fullName evidence="12">DNA 3'-5' helicase</fullName>
        <ecNumber evidence="12">5.6.2.4</ecNumber>
    </recommendedName>
</protein>
<dbReference type="InterPro" id="IPR038726">
    <property type="entry name" value="PDDEXK_AddAB-type"/>
</dbReference>
<keyword evidence="6" id="KW-0269">Exonuclease</keyword>
<keyword evidence="3" id="KW-0227">DNA damage</keyword>